<name>A0A8K0KB56_LADFU</name>
<evidence type="ECO:0000313" key="2">
    <source>
        <dbReference type="EMBL" id="KAG8231752.1"/>
    </source>
</evidence>
<keyword evidence="3" id="KW-1185">Reference proteome</keyword>
<dbReference type="GO" id="GO:0043130">
    <property type="term" value="F:ubiquitin binding"/>
    <property type="evidence" value="ECO:0007669"/>
    <property type="project" value="TreeGrafter"/>
</dbReference>
<dbReference type="EMBL" id="KZ308572">
    <property type="protein sequence ID" value="KAG8231752.1"/>
    <property type="molecule type" value="Genomic_DNA"/>
</dbReference>
<comment type="caution">
    <text evidence="2">The sequence shown here is derived from an EMBL/GenBank/DDBJ whole genome shotgun (WGS) entry which is preliminary data.</text>
</comment>
<dbReference type="AlphaFoldDB" id="A0A8K0KB56"/>
<dbReference type="PANTHER" id="PTHR12710:SF0">
    <property type="entry name" value="NUCLEAR PROTEIN LOCALIZATION PROTEIN 4 HOMOLOG"/>
    <property type="match status" value="1"/>
</dbReference>
<dbReference type="GO" id="GO:0006511">
    <property type="term" value="P:ubiquitin-dependent protein catabolic process"/>
    <property type="evidence" value="ECO:0007669"/>
    <property type="project" value="InterPro"/>
</dbReference>
<evidence type="ECO:0000259" key="1">
    <source>
        <dbReference type="Pfam" id="PF05021"/>
    </source>
</evidence>
<dbReference type="InterPro" id="IPR016563">
    <property type="entry name" value="Npl4"/>
</dbReference>
<reference evidence="2" key="2">
    <citation type="submission" date="2017-10" db="EMBL/GenBank/DDBJ databases">
        <title>Ladona fulva Genome sequencing and assembly.</title>
        <authorList>
            <person name="Murali S."/>
            <person name="Richards S."/>
            <person name="Bandaranaike D."/>
            <person name="Bellair M."/>
            <person name="Blankenburg K."/>
            <person name="Chao H."/>
            <person name="Dinh H."/>
            <person name="Doddapaneni H."/>
            <person name="Dugan-Rocha S."/>
            <person name="Elkadiri S."/>
            <person name="Gnanaolivu R."/>
            <person name="Hernandez B."/>
            <person name="Skinner E."/>
            <person name="Javaid M."/>
            <person name="Lee S."/>
            <person name="Li M."/>
            <person name="Ming W."/>
            <person name="Munidasa M."/>
            <person name="Muniz J."/>
            <person name="Nguyen L."/>
            <person name="Hughes D."/>
            <person name="Osuji N."/>
            <person name="Pu L.-L."/>
            <person name="Puazo M."/>
            <person name="Qu C."/>
            <person name="Quiroz J."/>
            <person name="Raj R."/>
            <person name="Weissenberger G."/>
            <person name="Xin Y."/>
            <person name="Zou X."/>
            <person name="Han Y."/>
            <person name="Worley K."/>
            <person name="Muzny D."/>
            <person name="Gibbs R."/>
        </authorList>
    </citation>
    <scope>NUCLEOTIDE SEQUENCE</scope>
    <source>
        <strain evidence="2">Sampled in the wild</strain>
    </source>
</reference>
<dbReference type="Pfam" id="PF05021">
    <property type="entry name" value="NPL4"/>
    <property type="match status" value="1"/>
</dbReference>
<gene>
    <name evidence="2" type="ORF">J437_LFUL012031</name>
</gene>
<dbReference type="GO" id="GO:0005634">
    <property type="term" value="C:nucleus"/>
    <property type="evidence" value="ECO:0007669"/>
    <property type="project" value="TreeGrafter"/>
</dbReference>
<dbReference type="PANTHER" id="PTHR12710">
    <property type="entry name" value="NUCLEAR PROTEIN LOCALIZATION 4"/>
    <property type="match status" value="1"/>
</dbReference>
<sequence>MLFGDTTNQVHMEGYQISNQCMALVRDDCLVPTKDAPELGYVRESTDRQYVPDVYYKYFVSAPSTSI</sequence>
<dbReference type="GO" id="GO:0031625">
    <property type="term" value="F:ubiquitin protein ligase binding"/>
    <property type="evidence" value="ECO:0007669"/>
    <property type="project" value="TreeGrafter"/>
</dbReference>
<accession>A0A8K0KB56</accession>
<protein>
    <recommendedName>
        <fullName evidence="1">Nuclear pore localisation protein NPL4 C-terminal domain-containing protein</fullName>
    </recommendedName>
</protein>
<feature type="domain" description="Nuclear pore localisation protein NPL4 C-terminal" evidence="1">
    <location>
        <begin position="3"/>
        <end position="58"/>
    </location>
</feature>
<proteinExistence type="predicted"/>
<dbReference type="InterPro" id="IPR007717">
    <property type="entry name" value="NPL4_C"/>
</dbReference>
<reference evidence="2" key="1">
    <citation type="submission" date="2013-04" db="EMBL/GenBank/DDBJ databases">
        <authorList>
            <person name="Qu J."/>
            <person name="Murali S.C."/>
            <person name="Bandaranaike D."/>
            <person name="Bellair M."/>
            <person name="Blankenburg K."/>
            <person name="Chao H."/>
            <person name="Dinh H."/>
            <person name="Doddapaneni H."/>
            <person name="Downs B."/>
            <person name="Dugan-Rocha S."/>
            <person name="Elkadiri S."/>
            <person name="Gnanaolivu R.D."/>
            <person name="Hernandez B."/>
            <person name="Javaid M."/>
            <person name="Jayaseelan J.C."/>
            <person name="Lee S."/>
            <person name="Li M."/>
            <person name="Ming W."/>
            <person name="Munidasa M."/>
            <person name="Muniz J."/>
            <person name="Nguyen L."/>
            <person name="Ongeri F."/>
            <person name="Osuji N."/>
            <person name="Pu L.-L."/>
            <person name="Puazo M."/>
            <person name="Qu C."/>
            <person name="Quiroz J."/>
            <person name="Raj R."/>
            <person name="Weissenberger G."/>
            <person name="Xin Y."/>
            <person name="Zou X."/>
            <person name="Han Y."/>
            <person name="Richards S."/>
            <person name="Worley K."/>
            <person name="Muzny D."/>
            <person name="Gibbs R."/>
        </authorList>
    </citation>
    <scope>NUCLEOTIDE SEQUENCE</scope>
    <source>
        <strain evidence="2">Sampled in the wild</strain>
    </source>
</reference>
<dbReference type="OrthoDB" id="10251089at2759"/>
<evidence type="ECO:0000313" key="3">
    <source>
        <dbReference type="Proteomes" id="UP000792457"/>
    </source>
</evidence>
<dbReference type="Proteomes" id="UP000792457">
    <property type="component" value="Unassembled WGS sequence"/>
</dbReference>
<organism evidence="2 3">
    <name type="scientific">Ladona fulva</name>
    <name type="common">Scarce chaser dragonfly</name>
    <name type="synonym">Libellula fulva</name>
    <dbReference type="NCBI Taxonomy" id="123851"/>
    <lineage>
        <taxon>Eukaryota</taxon>
        <taxon>Metazoa</taxon>
        <taxon>Ecdysozoa</taxon>
        <taxon>Arthropoda</taxon>
        <taxon>Hexapoda</taxon>
        <taxon>Insecta</taxon>
        <taxon>Pterygota</taxon>
        <taxon>Palaeoptera</taxon>
        <taxon>Odonata</taxon>
        <taxon>Epiprocta</taxon>
        <taxon>Anisoptera</taxon>
        <taxon>Libelluloidea</taxon>
        <taxon>Libellulidae</taxon>
        <taxon>Ladona</taxon>
    </lineage>
</organism>